<evidence type="ECO:0000256" key="1">
    <source>
        <dbReference type="SAM" id="Phobius"/>
    </source>
</evidence>
<proteinExistence type="predicted"/>
<keyword evidence="1" id="KW-0472">Membrane</keyword>
<name>A0A9E7RU14_METWO</name>
<dbReference type="GeneID" id="301441855"/>
<accession>A0A9E7RU14</accession>
<dbReference type="Proteomes" id="UP001065373">
    <property type="component" value="Chromosome"/>
</dbReference>
<dbReference type="RefSeq" id="WP_010875731.1">
    <property type="nucleotide sequence ID" value="NZ_CP104550.1"/>
</dbReference>
<keyword evidence="1" id="KW-1133">Transmembrane helix</keyword>
<feature type="transmembrane region" description="Helical" evidence="1">
    <location>
        <begin position="38"/>
        <end position="63"/>
    </location>
</feature>
<feature type="transmembrane region" description="Helical" evidence="1">
    <location>
        <begin position="7"/>
        <end position="26"/>
    </location>
</feature>
<gene>
    <name evidence="2" type="ORF">N5910_02705</name>
</gene>
<organism evidence="2">
    <name type="scientific">Methanothermobacter wolfeii</name>
    <name type="common">Methanobacterium wolfei</name>
    <dbReference type="NCBI Taxonomy" id="145261"/>
    <lineage>
        <taxon>Archaea</taxon>
        <taxon>Methanobacteriati</taxon>
        <taxon>Methanobacteriota</taxon>
        <taxon>Methanomada group</taxon>
        <taxon>Methanobacteria</taxon>
        <taxon>Methanobacteriales</taxon>
        <taxon>Methanobacteriaceae</taxon>
        <taxon>Methanothermobacter</taxon>
    </lineage>
</organism>
<keyword evidence="1" id="KW-0812">Transmembrane</keyword>
<reference evidence="2" key="1">
    <citation type="submission" date="2022-09" db="EMBL/GenBank/DDBJ databases">
        <title>Characterization of three MwoI isoschizomers from sequenced genome and metagenomes.</title>
        <authorList>
            <person name="Fomenkov A."/>
            <person name="Xu S.Y."/>
            <person name="Roberts R.J."/>
        </authorList>
    </citation>
    <scope>NUCLEOTIDE SEQUENCE</scope>
    <source>
        <strain evidence="2">DSM 2970</strain>
    </source>
</reference>
<dbReference type="AlphaFoldDB" id="A0A9E7RU14"/>
<evidence type="ECO:0000313" key="2">
    <source>
        <dbReference type="EMBL" id="UXH32216.1"/>
    </source>
</evidence>
<sequence>MKGEENVNMIVVALTLCIMNLVEFVVKGPAGTLLGGLSPFWLICLCLGSFFITLILMTLGLFAKIKPKAS</sequence>
<dbReference type="EMBL" id="CP104550">
    <property type="protein sequence ID" value="UXH32216.1"/>
    <property type="molecule type" value="Genomic_DNA"/>
</dbReference>
<protein>
    <submittedName>
        <fullName evidence="2">Uncharacterized protein</fullName>
    </submittedName>
</protein>